<name>A0A1T4RBZ0_9HYPH</name>
<evidence type="ECO:0000313" key="3">
    <source>
        <dbReference type="Proteomes" id="UP000190135"/>
    </source>
</evidence>
<feature type="compositionally biased region" description="Basic and acidic residues" evidence="1">
    <location>
        <begin position="52"/>
        <end position="82"/>
    </location>
</feature>
<proteinExistence type="predicted"/>
<evidence type="ECO:0000313" key="2">
    <source>
        <dbReference type="EMBL" id="SKA13572.1"/>
    </source>
</evidence>
<dbReference type="OrthoDB" id="791686at2"/>
<dbReference type="RefSeq" id="WP_078708434.1">
    <property type="nucleotide sequence ID" value="NZ_FUXL01000006.1"/>
</dbReference>
<dbReference type="InterPro" id="IPR045468">
    <property type="entry name" value="DUF6496"/>
</dbReference>
<dbReference type="Pfam" id="PF20106">
    <property type="entry name" value="DUF6496"/>
    <property type="match status" value="1"/>
</dbReference>
<dbReference type="Proteomes" id="UP000190135">
    <property type="component" value="Unassembled WGS sequence"/>
</dbReference>
<sequence>MAKQSKEQKETVARVMHEYKHGELKSGTGADVKSPQQAKAIALHEAGATNQEDAKTNRENLRETKAKERKGETAEAEKEGKGAQKRTMAKYTDGRSSGGSDKTKDELYHEAQKRDIQGRSKMSKGELEKALS</sequence>
<evidence type="ECO:0008006" key="4">
    <source>
        <dbReference type="Google" id="ProtNLM"/>
    </source>
</evidence>
<evidence type="ECO:0000256" key="1">
    <source>
        <dbReference type="SAM" id="MobiDB-lite"/>
    </source>
</evidence>
<dbReference type="AlphaFoldDB" id="A0A1T4RBZ0"/>
<keyword evidence="3" id="KW-1185">Reference proteome</keyword>
<gene>
    <name evidence="2" type="ORF">SAMN05428963_106200</name>
</gene>
<dbReference type="EMBL" id="FUXL01000006">
    <property type="protein sequence ID" value="SKA13572.1"/>
    <property type="molecule type" value="Genomic_DNA"/>
</dbReference>
<dbReference type="STRING" id="1365950.SAMN05428963_106200"/>
<organism evidence="2 3">
    <name type="scientific">Consotaella salsifontis</name>
    <dbReference type="NCBI Taxonomy" id="1365950"/>
    <lineage>
        <taxon>Bacteria</taxon>
        <taxon>Pseudomonadati</taxon>
        <taxon>Pseudomonadota</taxon>
        <taxon>Alphaproteobacteria</taxon>
        <taxon>Hyphomicrobiales</taxon>
        <taxon>Aurantimonadaceae</taxon>
        <taxon>Consotaella</taxon>
    </lineage>
</organism>
<protein>
    <recommendedName>
        <fullName evidence="4">Rho termination factor, N-terminal domain</fullName>
    </recommendedName>
</protein>
<feature type="compositionally biased region" description="Basic and acidic residues" evidence="1">
    <location>
        <begin position="101"/>
        <end position="132"/>
    </location>
</feature>
<reference evidence="2 3" key="1">
    <citation type="submission" date="2017-02" db="EMBL/GenBank/DDBJ databases">
        <authorList>
            <person name="Peterson S.W."/>
        </authorList>
    </citation>
    <scope>NUCLEOTIDE SEQUENCE [LARGE SCALE GENOMIC DNA]</scope>
    <source>
        <strain evidence="2 3">USBA 369</strain>
    </source>
</reference>
<feature type="compositionally biased region" description="Basic and acidic residues" evidence="1">
    <location>
        <begin position="1"/>
        <end position="24"/>
    </location>
</feature>
<accession>A0A1T4RBZ0</accession>
<feature type="region of interest" description="Disordered" evidence="1">
    <location>
        <begin position="1"/>
        <end position="132"/>
    </location>
</feature>